<comment type="caution">
    <text evidence="2">The sequence shown here is derived from an EMBL/GenBank/DDBJ whole genome shotgun (WGS) entry which is preliminary data.</text>
</comment>
<dbReference type="AlphaFoldDB" id="A0AAE4C7K7"/>
<dbReference type="Proteomes" id="UP001247307">
    <property type="component" value="Unassembled WGS sequence"/>
</dbReference>
<name>A0AAE4C7K7_9MICC</name>
<dbReference type="EMBL" id="JAVDUI010000001">
    <property type="protein sequence ID" value="MDR6892644.1"/>
    <property type="molecule type" value="Genomic_DNA"/>
</dbReference>
<feature type="domain" description="N-acetyltransferase" evidence="1">
    <location>
        <begin position="159"/>
        <end position="308"/>
    </location>
</feature>
<dbReference type="Pfam" id="PF13312">
    <property type="entry name" value="DUF4081"/>
    <property type="match status" value="1"/>
</dbReference>
<keyword evidence="3" id="KW-1185">Reference proteome</keyword>
<dbReference type="InterPro" id="IPR025289">
    <property type="entry name" value="DUF4081"/>
</dbReference>
<accession>A0AAE4C7K7</accession>
<proteinExistence type="predicted"/>
<sequence>MRPFRRGSAPRVRELTAADAPALRAYCAGDPVGTALLLDRLAAAGHSGRTSADARFYALVDGPAGGPEPRLSAVAFAGVNVFPHGDWSRALGPLAERLFAPHERRPASIYGPSSAVLPLWDELERGGLRAAEERRHQPLLAMDGDDLELAEPYQTGPARKVAPSRLEDEAALLRASVAMFTEEVGYSPVEPSVWAGRVIRPDAASYVQRVRQLITQGRSFSHVENGEVLFKAEFAAVTPEAAFVQGVWLAPRLRGRGLSSGYMRALAVHGLASSRRVCLYANGYNYAALASYARAGFRQVGTFSTIML</sequence>
<reference evidence="2" key="1">
    <citation type="submission" date="2023-07" db="EMBL/GenBank/DDBJ databases">
        <title>Sequencing the genomes of 1000 actinobacteria strains.</title>
        <authorList>
            <person name="Klenk H.-P."/>
        </authorList>
    </citation>
    <scope>NUCLEOTIDE SEQUENCE</scope>
    <source>
        <strain evidence="2">DSM 13988</strain>
    </source>
</reference>
<dbReference type="GO" id="GO:0016747">
    <property type="term" value="F:acyltransferase activity, transferring groups other than amino-acyl groups"/>
    <property type="evidence" value="ECO:0007669"/>
    <property type="project" value="InterPro"/>
</dbReference>
<evidence type="ECO:0000313" key="3">
    <source>
        <dbReference type="Proteomes" id="UP001247307"/>
    </source>
</evidence>
<dbReference type="InterPro" id="IPR016181">
    <property type="entry name" value="Acyl_CoA_acyltransferase"/>
</dbReference>
<evidence type="ECO:0000259" key="1">
    <source>
        <dbReference type="PROSITE" id="PS51186"/>
    </source>
</evidence>
<dbReference type="PROSITE" id="PS51186">
    <property type="entry name" value="GNAT"/>
    <property type="match status" value="1"/>
</dbReference>
<protein>
    <submittedName>
        <fullName evidence="2">Ribosomal protein S18 acetylase RimI-like enzyme</fullName>
    </submittedName>
</protein>
<organism evidence="2 3">
    <name type="scientific">Falsarthrobacter nasiphocae</name>
    <dbReference type="NCBI Taxonomy" id="189863"/>
    <lineage>
        <taxon>Bacteria</taxon>
        <taxon>Bacillati</taxon>
        <taxon>Actinomycetota</taxon>
        <taxon>Actinomycetes</taxon>
        <taxon>Micrococcales</taxon>
        <taxon>Micrococcaceae</taxon>
        <taxon>Falsarthrobacter</taxon>
    </lineage>
</organism>
<dbReference type="RefSeq" id="WP_309851977.1">
    <property type="nucleotide sequence ID" value="NZ_BAAAIU010000020.1"/>
</dbReference>
<keyword evidence="2" id="KW-0687">Ribonucleoprotein</keyword>
<keyword evidence="2" id="KW-0689">Ribosomal protein</keyword>
<gene>
    <name evidence="2" type="ORF">J2S35_001584</name>
</gene>
<evidence type="ECO:0000313" key="2">
    <source>
        <dbReference type="EMBL" id="MDR6892644.1"/>
    </source>
</evidence>
<dbReference type="Gene3D" id="3.40.630.30">
    <property type="match status" value="1"/>
</dbReference>
<dbReference type="InterPro" id="IPR000182">
    <property type="entry name" value="GNAT_dom"/>
</dbReference>
<dbReference type="GO" id="GO:0005840">
    <property type="term" value="C:ribosome"/>
    <property type="evidence" value="ECO:0007669"/>
    <property type="project" value="UniProtKB-KW"/>
</dbReference>
<dbReference type="SUPFAM" id="SSF55729">
    <property type="entry name" value="Acyl-CoA N-acyltransferases (Nat)"/>
    <property type="match status" value="1"/>
</dbReference>